<evidence type="ECO:0000313" key="4">
    <source>
        <dbReference type="Proteomes" id="UP001054857"/>
    </source>
</evidence>
<dbReference type="InterPro" id="IPR051412">
    <property type="entry name" value="Formin_Homology_Diaphanous_sf"/>
</dbReference>
<sequence>MQLASSGAPLSSQQPSSIVKAGQLWKQDNFYVWRKHFFVVFSGEEPLIGLYYQYKGDAPPDKTKPLPGCRVLDIVEQQGRYKFTLEFKDKQRWYLASNSPEDRKEWLAAVVAHYHGGGTLGRPAAEYDPLTGAVLGRQHHRQRPGHSVAGSTPAARSSASSPPGSPTRSASPSHSVRFSAEDADGERASRCGSVTASDASTPKRSHASGPGPPGASASAGSLPALQHHQHQQHQVVGQHASSTRDAGGHSRRQSGDGVVGASALPTAASRLNGHTGGGGGGGAARNRAATLPAAGFVGGPLAAAAVAALESASSVAAGVAASMARPAAAPAPAPSGQRSSILKFLLGDHSALLPLREVAQAAPQQQQQPRPPSPPRRYEVAPLGPPVGQLDVLSGKFDGSLVTSSLCEQFDRARTYVEKYPEHFSGQQRAALQNWTALVESRAATADVLLACKALYVLEVTRTRADWSAADEGDATFAGPEAMIVQVRRLPSAASLGSLKECLDYCSRDWVDMFCRLDGAALLLDVLKSHEGPAREGVPEAIEALLASLQCIQSLASKPGGMAAVLAVRGFTRAVAALLQPVDSDTTRLALELLTRMLLFHDESYRQ</sequence>
<feature type="region of interest" description="Disordered" evidence="1">
    <location>
        <begin position="137"/>
        <end position="259"/>
    </location>
</feature>
<dbReference type="Proteomes" id="UP001054857">
    <property type="component" value="Unassembled WGS sequence"/>
</dbReference>
<dbReference type="InterPro" id="IPR016024">
    <property type="entry name" value="ARM-type_fold"/>
</dbReference>
<dbReference type="GO" id="GO:0031267">
    <property type="term" value="F:small GTPase binding"/>
    <property type="evidence" value="ECO:0007669"/>
    <property type="project" value="InterPro"/>
</dbReference>
<feature type="compositionally biased region" description="Low complexity" evidence="1">
    <location>
        <begin position="149"/>
        <end position="173"/>
    </location>
</feature>
<dbReference type="SMART" id="SM01140">
    <property type="entry name" value="Drf_GBD"/>
    <property type="match status" value="1"/>
</dbReference>
<proteinExistence type="predicted"/>
<name>A0AAD3DII5_9CHLO</name>
<gene>
    <name evidence="3" type="ORF">Agub_g2623</name>
</gene>
<dbReference type="InterPro" id="IPR001849">
    <property type="entry name" value="PH_domain"/>
</dbReference>
<dbReference type="Gene3D" id="1.25.10.10">
    <property type="entry name" value="Leucine-rich Repeat Variant"/>
    <property type="match status" value="1"/>
</dbReference>
<dbReference type="SUPFAM" id="SSF50729">
    <property type="entry name" value="PH domain-like"/>
    <property type="match status" value="1"/>
</dbReference>
<dbReference type="InterPro" id="IPR011989">
    <property type="entry name" value="ARM-like"/>
</dbReference>
<dbReference type="GO" id="GO:0005884">
    <property type="term" value="C:actin filament"/>
    <property type="evidence" value="ECO:0007669"/>
    <property type="project" value="TreeGrafter"/>
</dbReference>
<dbReference type="AlphaFoldDB" id="A0AAD3DII5"/>
<dbReference type="PANTHER" id="PTHR45691:SF6">
    <property type="entry name" value="PROTEIN DIAPHANOUS"/>
    <property type="match status" value="1"/>
</dbReference>
<dbReference type="SUPFAM" id="SSF48371">
    <property type="entry name" value="ARM repeat"/>
    <property type="match status" value="1"/>
</dbReference>
<dbReference type="Gene3D" id="2.30.29.30">
    <property type="entry name" value="Pleckstrin-homology domain (PH domain)/Phosphotyrosine-binding domain (PTB)"/>
    <property type="match status" value="1"/>
</dbReference>
<evidence type="ECO:0000313" key="3">
    <source>
        <dbReference type="EMBL" id="GFR41844.1"/>
    </source>
</evidence>
<feature type="non-terminal residue" evidence="3">
    <location>
        <position position="1"/>
    </location>
</feature>
<dbReference type="Pfam" id="PF00169">
    <property type="entry name" value="PH"/>
    <property type="match status" value="1"/>
</dbReference>
<dbReference type="GO" id="GO:0003779">
    <property type="term" value="F:actin binding"/>
    <property type="evidence" value="ECO:0007669"/>
    <property type="project" value="InterPro"/>
</dbReference>
<dbReference type="EMBL" id="BMAR01000002">
    <property type="protein sequence ID" value="GFR41844.1"/>
    <property type="molecule type" value="Genomic_DNA"/>
</dbReference>
<dbReference type="CDD" id="cd00821">
    <property type="entry name" value="PH"/>
    <property type="match status" value="1"/>
</dbReference>
<dbReference type="Pfam" id="PF06371">
    <property type="entry name" value="Drf_GBD"/>
    <property type="match status" value="1"/>
</dbReference>
<reference evidence="3 4" key="1">
    <citation type="journal article" date="2021" name="Sci. Rep.">
        <title>Genome sequencing of the multicellular alga Astrephomene provides insights into convergent evolution of germ-soma differentiation.</title>
        <authorList>
            <person name="Yamashita S."/>
            <person name="Yamamoto K."/>
            <person name="Matsuzaki R."/>
            <person name="Suzuki S."/>
            <person name="Yamaguchi H."/>
            <person name="Hirooka S."/>
            <person name="Minakuchi Y."/>
            <person name="Miyagishima S."/>
            <person name="Kawachi M."/>
            <person name="Toyoda A."/>
            <person name="Nozaki H."/>
        </authorList>
    </citation>
    <scope>NUCLEOTIDE SEQUENCE [LARGE SCALE GENOMIC DNA]</scope>
    <source>
        <strain evidence="3 4">NIES-4017</strain>
    </source>
</reference>
<accession>A0AAD3DII5</accession>
<feature type="compositionally biased region" description="Polar residues" evidence="1">
    <location>
        <begin position="192"/>
        <end position="202"/>
    </location>
</feature>
<dbReference type="InterPro" id="IPR010473">
    <property type="entry name" value="GTPase-bd"/>
</dbReference>
<dbReference type="PROSITE" id="PS50003">
    <property type="entry name" value="PH_DOMAIN"/>
    <property type="match status" value="1"/>
</dbReference>
<evidence type="ECO:0000259" key="2">
    <source>
        <dbReference type="PROSITE" id="PS50003"/>
    </source>
</evidence>
<keyword evidence="4" id="KW-1185">Reference proteome</keyword>
<dbReference type="SMART" id="SM00233">
    <property type="entry name" value="PH"/>
    <property type="match status" value="1"/>
</dbReference>
<dbReference type="GO" id="GO:0030041">
    <property type="term" value="P:actin filament polymerization"/>
    <property type="evidence" value="ECO:0007669"/>
    <property type="project" value="TreeGrafter"/>
</dbReference>
<organism evidence="3 4">
    <name type="scientific">Astrephomene gubernaculifera</name>
    <dbReference type="NCBI Taxonomy" id="47775"/>
    <lineage>
        <taxon>Eukaryota</taxon>
        <taxon>Viridiplantae</taxon>
        <taxon>Chlorophyta</taxon>
        <taxon>core chlorophytes</taxon>
        <taxon>Chlorophyceae</taxon>
        <taxon>CS clade</taxon>
        <taxon>Chlamydomonadales</taxon>
        <taxon>Astrephomenaceae</taxon>
        <taxon>Astrephomene</taxon>
    </lineage>
</organism>
<feature type="compositionally biased region" description="Low complexity" evidence="1">
    <location>
        <begin position="214"/>
        <end position="239"/>
    </location>
</feature>
<protein>
    <recommendedName>
        <fullName evidence="2">PH domain-containing protein</fullName>
    </recommendedName>
</protein>
<comment type="caution">
    <text evidence="3">The sequence shown here is derived from an EMBL/GenBank/DDBJ whole genome shotgun (WGS) entry which is preliminary data.</text>
</comment>
<evidence type="ECO:0000256" key="1">
    <source>
        <dbReference type="SAM" id="MobiDB-lite"/>
    </source>
</evidence>
<dbReference type="PANTHER" id="PTHR45691">
    <property type="entry name" value="PROTEIN DIAPHANOUS"/>
    <property type="match status" value="1"/>
</dbReference>
<feature type="domain" description="PH" evidence="2">
    <location>
        <begin position="17"/>
        <end position="115"/>
    </location>
</feature>
<dbReference type="InterPro" id="IPR011993">
    <property type="entry name" value="PH-like_dom_sf"/>
</dbReference>
<feature type="region of interest" description="Disordered" evidence="1">
    <location>
        <begin position="360"/>
        <end position="382"/>
    </location>
</feature>